<dbReference type="EMBL" id="CYZR01000004">
    <property type="protein sequence ID" value="CUN90757.1"/>
    <property type="molecule type" value="Genomic_DNA"/>
</dbReference>
<dbReference type="RefSeq" id="WP_055258960.1">
    <property type="nucleotide sequence ID" value="NZ_CABIXL010000004.1"/>
</dbReference>
<accession>A0ABP2AU51</accession>
<dbReference type="Gene3D" id="1.10.287.950">
    <property type="entry name" value="Methyl-accepting chemotaxis protein"/>
    <property type="match status" value="2"/>
</dbReference>
<name>A0ABP2AU51_SARVE</name>
<evidence type="ECO:0000256" key="1">
    <source>
        <dbReference type="SAM" id="SignalP"/>
    </source>
</evidence>
<reference evidence="2 3" key="1">
    <citation type="submission" date="2015-09" db="EMBL/GenBank/DDBJ databases">
        <authorList>
            <consortium name="Pathogen Informatics"/>
            <person name="Wu L."/>
            <person name="Ma J."/>
        </authorList>
    </citation>
    <scope>NUCLEOTIDE SEQUENCE [LARGE SCALE GENOMIC DNA]</scope>
    <source>
        <strain evidence="2 3">2789STDY5834858</strain>
    </source>
</reference>
<keyword evidence="1" id="KW-0732">Signal</keyword>
<sequence>MNKTIKKIIPMSMAMLFVAPMTTAYADVNANNKEENVYINLKDDGSVEGIYVVNEFDAGNQTTITDYGKYSSVLNLSTNEEIKVNGDMITFNTDDNGMFYYQGNMESTKIPWNIDISYYLDDKEVQASSLAGKSGKLKIAISIKDNEDMEDTFFDNYLLQMTATFNSEKCKDIVSEQATIANVGDTKQLTYTILAGGNSEFTIEADVTDFEMDPITINAVPMNISIDDIDVSDLKDSLIKLRDGVAKIDDGSSDLYSGSKDLSSGTKSLLDGTNSLSSGAEKLQNGSKTLKEAMDTLNSNSFSLTNGSKEVLNALNTINSALDSLNEASNQVQQLVEGSNKFASGMEELAQGNTKIYNEVNPILEVVREKLAQIKDTNFKEEFDSITNKEDYLNAYNDAKAKLAENPDDEALKMYIALFDHIIEIANKYDKNVTSAGSQAHEKIEEEYEKICALDDGIDAQHKAIQELNNAYKNELNPAIEKLPSLLSKLTELKTALNTLVNSYATLDSGINSYTGAYEQIVKGYQTLYSGIGDLEKGVESLNTGTKTLYDGTVSLEDGAEELNDGTSEMRDKTKNIDTEVDDKINNMLDEFKNTDYKPESFASSENGEINAVQFVMKTKGIEINNEVQEEVKEEHLNFFQKIIRLFFKK</sequence>
<feature type="signal peptide" evidence="1">
    <location>
        <begin position="1"/>
        <end position="26"/>
    </location>
</feature>
<protein>
    <submittedName>
        <fullName evidence="2">X-X-X-Leu-X-X-Gly heptad repeats</fullName>
    </submittedName>
</protein>
<gene>
    <name evidence="2" type="ORF">ERS852473_01390</name>
</gene>
<evidence type="ECO:0000313" key="3">
    <source>
        <dbReference type="Proteomes" id="UP000095488"/>
    </source>
</evidence>
<evidence type="ECO:0000313" key="2">
    <source>
        <dbReference type="EMBL" id="CUN90757.1"/>
    </source>
</evidence>
<proteinExistence type="predicted"/>
<organism evidence="2 3">
    <name type="scientific">Sarcina ventriculi</name>
    <name type="common">Clostridium ventriculi</name>
    <dbReference type="NCBI Taxonomy" id="1267"/>
    <lineage>
        <taxon>Bacteria</taxon>
        <taxon>Bacillati</taxon>
        <taxon>Bacillota</taxon>
        <taxon>Clostridia</taxon>
        <taxon>Eubacteriales</taxon>
        <taxon>Clostridiaceae</taxon>
        <taxon>Sarcina</taxon>
    </lineage>
</organism>
<keyword evidence="3" id="KW-1185">Reference proteome</keyword>
<feature type="chain" id="PRO_5047279185" evidence="1">
    <location>
        <begin position="27"/>
        <end position="650"/>
    </location>
</feature>
<comment type="caution">
    <text evidence="2">The sequence shown here is derived from an EMBL/GenBank/DDBJ whole genome shotgun (WGS) entry which is preliminary data.</text>
</comment>
<dbReference type="Proteomes" id="UP000095488">
    <property type="component" value="Unassembled WGS sequence"/>
</dbReference>